<keyword evidence="1" id="KW-0812">Transmembrane</keyword>
<name>A0ABM9ANS5_9BACT</name>
<organism evidence="2 3">
    <name type="scientific">Emticicia aquatica</name>
    <dbReference type="NCBI Taxonomy" id="1681835"/>
    <lineage>
        <taxon>Bacteria</taxon>
        <taxon>Pseudomonadati</taxon>
        <taxon>Bacteroidota</taxon>
        <taxon>Cytophagia</taxon>
        <taxon>Cytophagales</taxon>
        <taxon>Leadbetterellaceae</taxon>
        <taxon>Emticicia</taxon>
    </lineage>
</organism>
<feature type="transmembrane region" description="Helical" evidence="1">
    <location>
        <begin position="33"/>
        <end position="50"/>
    </location>
</feature>
<keyword evidence="3" id="KW-1185">Reference proteome</keyword>
<sequence>MDKNKLSFYSSYVAIACGILLLVMKLFSQGVSTVNTVMGLLFIVIGIVGLKRFKNS</sequence>
<evidence type="ECO:0000256" key="1">
    <source>
        <dbReference type="SAM" id="Phobius"/>
    </source>
</evidence>
<feature type="transmembrane region" description="Helical" evidence="1">
    <location>
        <begin position="7"/>
        <end position="27"/>
    </location>
</feature>
<evidence type="ECO:0000313" key="3">
    <source>
        <dbReference type="Proteomes" id="UP000837932"/>
    </source>
</evidence>
<dbReference type="RefSeq" id="WP_238805498.1">
    <property type="nucleotide sequence ID" value="NZ_CAKLPY010000001.1"/>
</dbReference>
<keyword evidence="1" id="KW-1133">Transmembrane helix</keyword>
<accession>A0ABM9ANS5</accession>
<comment type="caution">
    <text evidence="2">The sequence shown here is derived from an EMBL/GenBank/DDBJ whole genome shotgun (WGS) entry which is preliminary data.</text>
</comment>
<proteinExistence type="predicted"/>
<gene>
    <name evidence="2" type="ORF">EMA8858_01250</name>
</gene>
<dbReference type="EMBL" id="CAKLPY010000001">
    <property type="protein sequence ID" value="CAH0995130.1"/>
    <property type="molecule type" value="Genomic_DNA"/>
</dbReference>
<protein>
    <submittedName>
        <fullName evidence="2">Uncharacterized protein</fullName>
    </submittedName>
</protein>
<reference evidence="2" key="1">
    <citation type="submission" date="2021-12" db="EMBL/GenBank/DDBJ databases">
        <authorList>
            <person name="Rodrigo-Torres L."/>
            <person name="Arahal R. D."/>
            <person name="Lucena T."/>
        </authorList>
    </citation>
    <scope>NUCLEOTIDE SEQUENCE</scope>
    <source>
        <strain evidence="2">CECT 8858</strain>
    </source>
</reference>
<keyword evidence="1" id="KW-0472">Membrane</keyword>
<evidence type="ECO:0000313" key="2">
    <source>
        <dbReference type="EMBL" id="CAH0995130.1"/>
    </source>
</evidence>
<dbReference type="PROSITE" id="PS51257">
    <property type="entry name" value="PROKAR_LIPOPROTEIN"/>
    <property type="match status" value="1"/>
</dbReference>
<dbReference type="Proteomes" id="UP000837932">
    <property type="component" value="Unassembled WGS sequence"/>
</dbReference>